<dbReference type="AlphaFoldDB" id="A0AAV1QNZ9"/>
<evidence type="ECO:0000313" key="2">
    <source>
        <dbReference type="Proteomes" id="UP001314170"/>
    </source>
</evidence>
<dbReference type="Proteomes" id="UP001314170">
    <property type="component" value="Unassembled WGS sequence"/>
</dbReference>
<dbReference type="EMBL" id="CAWUPB010000026">
    <property type="protein sequence ID" value="CAK7322500.1"/>
    <property type="molecule type" value="Genomic_DNA"/>
</dbReference>
<gene>
    <name evidence="1" type="ORF">DCAF_LOCUS110</name>
</gene>
<name>A0AAV1QNZ9_9ROSI</name>
<sequence length="55" mass="6036">MDWKTHGLKTRLQGNKSSLFKRAKAPGLILFVAPVQTTCSQLVGSATSYMLIILD</sequence>
<keyword evidence="2" id="KW-1185">Reference proteome</keyword>
<reference evidence="1 2" key="1">
    <citation type="submission" date="2024-01" db="EMBL/GenBank/DDBJ databases">
        <authorList>
            <person name="Waweru B."/>
        </authorList>
    </citation>
    <scope>NUCLEOTIDE SEQUENCE [LARGE SCALE GENOMIC DNA]</scope>
</reference>
<proteinExistence type="predicted"/>
<evidence type="ECO:0000313" key="1">
    <source>
        <dbReference type="EMBL" id="CAK7322500.1"/>
    </source>
</evidence>
<organism evidence="1 2">
    <name type="scientific">Dovyalis caffra</name>
    <dbReference type="NCBI Taxonomy" id="77055"/>
    <lineage>
        <taxon>Eukaryota</taxon>
        <taxon>Viridiplantae</taxon>
        <taxon>Streptophyta</taxon>
        <taxon>Embryophyta</taxon>
        <taxon>Tracheophyta</taxon>
        <taxon>Spermatophyta</taxon>
        <taxon>Magnoliopsida</taxon>
        <taxon>eudicotyledons</taxon>
        <taxon>Gunneridae</taxon>
        <taxon>Pentapetalae</taxon>
        <taxon>rosids</taxon>
        <taxon>fabids</taxon>
        <taxon>Malpighiales</taxon>
        <taxon>Salicaceae</taxon>
        <taxon>Flacourtieae</taxon>
        <taxon>Dovyalis</taxon>
    </lineage>
</organism>
<comment type="caution">
    <text evidence="1">The sequence shown here is derived from an EMBL/GenBank/DDBJ whole genome shotgun (WGS) entry which is preliminary data.</text>
</comment>
<protein>
    <submittedName>
        <fullName evidence="1">Uncharacterized protein</fullName>
    </submittedName>
</protein>
<accession>A0AAV1QNZ9</accession>